<reference evidence="6 7" key="1">
    <citation type="submission" date="2021-07" db="EMBL/GenBank/DDBJ databases">
        <authorList>
            <person name="Palmer J.M."/>
        </authorList>
    </citation>
    <scope>NUCLEOTIDE SEQUENCE [LARGE SCALE GENOMIC DNA]</scope>
    <source>
        <strain evidence="6 7">AT_MEX2019</strain>
        <tissue evidence="6">Muscle</tissue>
    </source>
</reference>
<feature type="transmembrane region" description="Helical" evidence="5">
    <location>
        <begin position="64"/>
        <end position="81"/>
    </location>
</feature>
<dbReference type="EMBL" id="JAHUTI010003148">
    <property type="protein sequence ID" value="MED6233694.1"/>
    <property type="molecule type" value="Genomic_DNA"/>
</dbReference>
<evidence type="ECO:0000256" key="5">
    <source>
        <dbReference type="SAM" id="Phobius"/>
    </source>
</evidence>
<keyword evidence="4 5" id="KW-0472">Membrane</keyword>
<comment type="caution">
    <text evidence="6">The sequence shown here is derived from an EMBL/GenBank/DDBJ whole genome shotgun (WGS) entry which is preliminary data.</text>
</comment>
<keyword evidence="3 5" id="KW-1133">Transmembrane helix</keyword>
<dbReference type="CDD" id="cd20255">
    <property type="entry name" value="CASIMO1_SMIM22"/>
    <property type="match status" value="1"/>
</dbReference>
<evidence type="ECO:0000256" key="4">
    <source>
        <dbReference type="ARBA" id="ARBA00023136"/>
    </source>
</evidence>
<evidence type="ECO:0000313" key="7">
    <source>
        <dbReference type="Proteomes" id="UP001345963"/>
    </source>
</evidence>
<accession>A0ABU7A7T5</accession>
<evidence type="ECO:0000256" key="1">
    <source>
        <dbReference type="ARBA" id="ARBA00004167"/>
    </source>
</evidence>
<evidence type="ECO:0000256" key="3">
    <source>
        <dbReference type="ARBA" id="ARBA00022989"/>
    </source>
</evidence>
<keyword evidence="7" id="KW-1185">Reference proteome</keyword>
<evidence type="ECO:0000256" key="2">
    <source>
        <dbReference type="ARBA" id="ARBA00022692"/>
    </source>
</evidence>
<dbReference type="InterPro" id="IPR031671">
    <property type="entry name" value="SMIM5/18/22"/>
</dbReference>
<proteinExistence type="predicted"/>
<keyword evidence="2 5" id="KW-0812">Transmembrane</keyword>
<dbReference type="Pfam" id="PF15831">
    <property type="entry name" value="SMIM5_18_22"/>
    <property type="match status" value="1"/>
</dbReference>
<name>A0ABU7A7T5_9TELE</name>
<comment type="subcellular location">
    <subcellularLocation>
        <location evidence="1">Membrane</location>
        <topology evidence="1">Single-pass membrane protein</topology>
    </subcellularLocation>
</comment>
<dbReference type="Proteomes" id="UP001345963">
    <property type="component" value="Unassembled WGS sequence"/>
</dbReference>
<organism evidence="6 7">
    <name type="scientific">Ataeniobius toweri</name>
    <dbReference type="NCBI Taxonomy" id="208326"/>
    <lineage>
        <taxon>Eukaryota</taxon>
        <taxon>Metazoa</taxon>
        <taxon>Chordata</taxon>
        <taxon>Craniata</taxon>
        <taxon>Vertebrata</taxon>
        <taxon>Euteleostomi</taxon>
        <taxon>Actinopterygii</taxon>
        <taxon>Neopterygii</taxon>
        <taxon>Teleostei</taxon>
        <taxon>Neoteleostei</taxon>
        <taxon>Acanthomorphata</taxon>
        <taxon>Ovalentaria</taxon>
        <taxon>Atherinomorphae</taxon>
        <taxon>Cyprinodontiformes</taxon>
        <taxon>Goodeidae</taxon>
        <taxon>Ataeniobius</taxon>
    </lineage>
</organism>
<gene>
    <name evidence="6" type="ORF">ATANTOWER_015160</name>
</gene>
<evidence type="ECO:0000313" key="6">
    <source>
        <dbReference type="EMBL" id="MED6233694.1"/>
    </source>
</evidence>
<protein>
    <submittedName>
        <fullName evidence="6">Uncharacterized protein</fullName>
    </submittedName>
</protein>
<sequence>MLLFNKDCYRNSSLYPEEKNIIRSDSINRADKKMGQKNVQQDFEDQFNDVISRLQSKQLFQSDWDIASFAVFFIFIGKFCSRWQHIGVCSYFYSDLFFLKTLIPLFLPGTLHFWTFIHFGFGCCADGRISLLIS</sequence>